<dbReference type="CDD" id="cd03469">
    <property type="entry name" value="Rieske_RO_Alpha_N"/>
    <property type="match status" value="1"/>
</dbReference>
<keyword evidence="10" id="KW-0408">Iron</keyword>
<evidence type="ECO:0000256" key="19">
    <source>
        <dbReference type="ARBA" id="ARBA00047853"/>
    </source>
</evidence>
<dbReference type="InterPro" id="IPR017941">
    <property type="entry name" value="Rieske_2Fe-2S"/>
</dbReference>
<dbReference type="PANTHER" id="PTHR21266">
    <property type="entry name" value="IRON-SULFUR DOMAIN CONTAINING PROTEIN"/>
    <property type="match status" value="1"/>
</dbReference>
<reference evidence="22 23" key="1">
    <citation type="submission" date="2018-09" db="EMBL/GenBank/DDBJ databases">
        <title>YIM 75507 draft genome.</title>
        <authorList>
            <person name="Tang S."/>
            <person name="Feng Y."/>
        </authorList>
    </citation>
    <scope>NUCLEOTIDE SEQUENCE [LARGE SCALE GENOMIC DNA]</scope>
    <source>
        <strain evidence="22 23">YIM 75507</strain>
    </source>
</reference>
<dbReference type="GO" id="GO:0005737">
    <property type="term" value="C:cytoplasm"/>
    <property type="evidence" value="ECO:0007669"/>
    <property type="project" value="TreeGrafter"/>
</dbReference>
<keyword evidence="5" id="KW-0001">2Fe-2S</keyword>
<keyword evidence="8" id="KW-1133">Transmembrane helix</keyword>
<keyword evidence="13" id="KW-0753">Steroid metabolism</keyword>
<keyword evidence="13" id="KW-0443">Lipid metabolism</keyword>
<evidence type="ECO:0000256" key="12">
    <source>
        <dbReference type="ARBA" id="ARBA00023136"/>
    </source>
</evidence>
<evidence type="ECO:0000259" key="21">
    <source>
        <dbReference type="PROSITE" id="PS51296"/>
    </source>
</evidence>
<keyword evidence="23" id="KW-1185">Reference proteome</keyword>
<gene>
    <name evidence="22" type="ORF">D5H75_03890</name>
</gene>
<keyword evidence="9" id="KW-0560">Oxidoreductase</keyword>
<comment type="subcellular location">
    <subcellularLocation>
        <location evidence="2">Membrane</location>
    </subcellularLocation>
</comment>
<comment type="subunit">
    <text evidence="18">Homotrimer. The two-component system 3-ketosteroid-9-alpha-monooxygenase is composed of an oxygenase component KshA and a reductase component KshB.</text>
</comment>
<dbReference type="GO" id="GO:0046872">
    <property type="term" value="F:metal ion binding"/>
    <property type="evidence" value="ECO:0007669"/>
    <property type="project" value="UniProtKB-KW"/>
</dbReference>
<comment type="cofactor">
    <cofactor evidence="1">
        <name>Fe cation</name>
        <dbReference type="ChEBI" id="CHEBI:24875"/>
    </cofactor>
</comment>
<evidence type="ECO:0000256" key="8">
    <source>
        <dbReference type="ARBA" id="ARBA00022989"/>
    </source>
</evidence>
<dbReference type="Gene3D" id="3.90.380.10">
    <property type="entry name" value="Naphthalene 1,2-dioxygenase Alpha Subunit, Chain A, domain 1"/>
    <property type="match status" value="1"/>
</dbReference>
<name>A0A3A4BAH1_9ACTN</name>
<evidence type="ECO:0000256" key="16">
    <source>
        <dbReference type="ARBA" id="ARBA00026095"/>
    </source>
</evidence>
<evidence type="ECO:0000256" key="2">
    <source>
        <dbReference type="ARBA" id="ARBA00004370"/>
    </source>
</evidence>
<dbReference type="PANTHER" id="PTHR21266:SF32">
    <property type="entry name" value="CHOLESTEROL 7-DESATURASE NVD"/>
    <property type="match status" value="1"/>
</dbReference>
<proteinExistence type="inferred from homology"/>
<keyword evidence="12" id="KW-0472">Membrane</keyword>
<keyword evidence="6" id="KW-0479">Metal-binding</keyword>
<dbReference type="GO" id="GO:0016042">
    <property type="term" value="P:lipid catabolic process"/>
    <property type="evidence" value="ECO:0007669"/>
    <property type="project" value="UniProtKB-KW"/>
</dbReference>
<dbReference type="SUPFAM" id="SSF50022">
    <property type="entry name" value="ISP domain"/>
    <property type="match status" value="1"/>
</dbReference>
<dbReference type="InterPro" id="IPR050584">
    <property type="entry name" value="Cholesterol_7-desaturase"/>
</dbReference>
<dbReference type="GO" id="GO:0004497">
    <property type="term" value="F:monooxygenase activity"/>
    <property type="evidence" value="ECO:0007669"/>
    <property type="project" value="UniProtKB-ARBA"/>
</dbReference>
<evidence type="ECO:0000256" key="17">
    <source>
        <dbReference type="ARBA" id="ARBA00030944"/>
    </source>
</evidence>
<evidence type="ECO:0000256" key="10">
    <source>
        <dbReference type="ARBA" id="ARBA00023004"/>
    </source>
</evidence>
<dbReference type="InterPro" id="IPR036922">
    <property type="entry name" value="Rieske_2Fe-2S_sf"/>
</dbReference>
<protein>
    <recommendedName>
        <fullName evidence="16">cholesterol 7-desaturase</fullName>
        <ecNumber evidence="16">1.14.19.21</ecNumber>
    </recommendedName>
    <alternativeName>
        <fullName evidence="17">Rieske-type oxygenase</fullName>
    </alternativeName>
</protein>
<organism evidence="22 23">
    <name type="scientific">Bailinhaonella thermotolerans</name>
    <dbReference type="NCBI Taxonomy" id="1070861"/>
    <lineage>
        <taxon>Bacteria</taxon>
        <taxon>Bacillati</taxon>
        <taxon>Actinomycetota</taxon>
        <taxon>Actinomycetes</taxon>
        <taxon>Streptosporangiales</taxon>
        <taxon>Streptosporangiaceae</taxon>
        <taxon>Bailinhaonella</taxon>
    </lineage>
</organism>
<evidence type="ECO:0000256" key="3">
    <source>
        <dbReference type="ARBA" id="ARBA00004972"/>
    </source>
</evidence>
<comment type="catalytic activity">
    <reaction evidence="19">
        <text>cholesterol + NADH + O2 + H(+) = 7-dehydrocholesterol + NAD(+) + 2 H2O</text>
        <dbReference type="Rhea" id="RHEA:51644"/>
        <dbReference type="ChEBI" id="CHEBI:15377"/>
        <dbReference type="ChEBI" id="CHEBI:15378"/>
        <dbReference type="ChEBI" id="CHEBI:15379"/>
        <dbReference type="ChEBI" id="CHEBI:16113"/>
        <dbReference type="ChEBI" id="CHEBI:17759"/>
        <dbReference type="ChEBI" id="CHEBI:57540"/>
        <dbReference type="ChEBI" id="CHEBI:57945"/>
        <dbReference type="EC" id="1.14.19.21"/>
    </reaction>
    <physiologicalReaction direction="left-to-right" evidence="19">
        <dbReference type="Rhea" id="RHEA:51645"/>
    </physiologicalReaction>
</comment>
<evidence type="ECO:0000256" key="9">
    <source>
        <dbReference type="ARBA" id="ARBA00023002"/>
    </source>
</evidence>
<dbReference type="SUPFAM" id="SSF55961">
    <property type="entry name" value="Bet v1-like"/>
    <property type="match status" value="1"/>
</dbReference>
<keyword evidence="7" id="KW-0442">Lipid degradation</keyword>
<evidence type="ECO:0000256" key="20">
    <source>
        <dbReference type="ARBA" id="ARBA00049548"/>
    </source>
</evidence>
<evidence type="ECO:0000256" key="6">
    <source>
        <dbReference type="ARBA" id="ARBA00022723"/>
    </source>
</evidence>
<comment type="pathway">
    <text evidence="14">Steroid hormone biosynthesis; dafachronic acid biosynthesis.</text>
</comment>
<dbReference type="GO" id="GO:0016020">
    <property type="term" value="C:membrane"/>
    <property type="evidence" value="ECO:0007669"/>
    <property type="project" value="UniProtKB-SubCell"/>
</dbReference>
<evidence type="ECO:0000256" key="1">
    <source>
        <dbReference type="ARBA" id="ARBA00001962"/>
    </source>
</evidence>
<evidence type="ECO:0000256" key="4">
    <source>
        <dbReference type="ARBA" id="ARBA00022692"/>
    </source>
</evidence>
<dbReference type="GO" id="GO:0170056">
    <property type="term" value="F:cholesterol 7-desaturase [NAD(P)H] activity"/>
    <property type="evidence" value="ECO:0007669"/>
    <property type="project" value="UniProtKB-EC"/>
</dbReference>
<evidence type="ECO:0000256" key="11">
    <source>
        <dbReference type="ARBA" id="ARBA00023014"/>
    </source>
</evidence>
<sequence length="339" mass="38363">MPNRRYPMQPYPTSWYRVADAAEVTEGAIHRVHYFGRDMILWRDKEGTAHAADAYCPHMGANLGVGGRIEDDTVVCPFHTWRFTADGACVHIPYSDKIPSQARLRTFPVQEVNGVVAVFYDERGERPAWTVPELDSMGPGQDWIGPRVRGWKVRTHVQEIFDNAADSAHQKTLHAALEYVTASAEFDGPYYRGEFHGTYDAGEGLPEAQAYARNRSLQAGLGFSLMRSTIDYAGYQVERSVMLSVTPIDEEHVHYLSYQYTLDAGDELTPAVHEMISDQWEKALLEDIPIFENKVFRSLPSRARYNGGEAPAFLCEGEGDIARLRNWARQFYTEEQCAV</sequence>
<comment type="catalytic activity">
    <reaction evidence="20">
        <text>cholesterol + NADPH + O2 + H(+) = 7-dehydrocholesterol + NADP(+) + 2 H2O</text>
        <dbReference type="Rhea" id="RHEA:45024"/>
        <dbReference type="ChEBI" id="CHEBI:15377"/>
        <dbReference type="ChEBI" id="CHEBI:15378"/>
        <dbReference type="ChEBI" id="CHEBI:15379"/>
        <dbReference type="ChEBI" id="CHEBI:16113"/>
        <dbReference type="ChEBI" id="CHEBI:17759"/>
        <dbReference type="ChEBI" id="CHEBI:57783"/>
        <dbReference type="ChEBI" id="CHEBI:58349"/>
        <dbReference type="EC" id="1.14.19.21"/>
    </reaction>
    <physiologicalReaction direction="left-to-right" evidence="20">
        <dbReference type="Rhea" id="RHEA:45025"/>
    </physiologicalReaction>
</comment>
<evidence type="ECO:0000313" key="23">
    <source>
        <dbReference type="Proteomes" id="UP000265768"/>
    </source>
</evidence>
<dbReference type="GO" id="GO:0051537">
    <property type="term" value="F:2 iron, 2 sulfur cluster binding"/>
    <property type="evidence" value="ECO:0007669"/>
    <property type="project" value="UniProtKB-KW"/>
</dbReference>
<dbReference type="OrthoDB" id="5243643at2"/>
<dbReference type="GO" id="GO:0008203">
    <property type="term" value="P:cholesterol metabolic process"/>
    <property type="evidence" value="ECO:0007669"/>
    <property type="project" value="InterPro"/>
</dbReference>
<evidence type="ECO:0000256" key="13">
    <source>
        <dbReference type="ARBA" id="ARBA00023221"/>
    </source>
</evidence>
<feature type="domain" description="Rieske" evidence="21">
    <location>
        <begin position="15"/>
        <end position="118"/>
    </location>
</feature>
<dbReference type="RefSeq" id="WP_119924892.1">
    <property type="nucleotide sequence ID" value="NZ_QZEY01000001.1"/>
</dbReference>
<dbReference type="Pfam" id="PF19298">
    <property type="entry name" value="KshA_C"/>
    <property type="match status" value="1"/>
</dbReference>
<comment type="similarity">
    <text evidence="15">Belongs to the cholesterol 7-desaturase family.</text>
</comment>
<dbReference type="AlphaFoldDB" id="A0A3A4BAH1"/>
<dbReference type="InterPro" id="IPR045605">
    <property type="entry name" value="KshA-like_C"/>
</dbReference>
<evidence type="ECO:0000313" key="22">
    <source>
        <dbReference type="EMBL" id="RJL35919.1"/>
    </source>
</evidence>
<comment type="pathway">
    <text evidence="3">Hormone biosynthesis.</text>
</comment>
<evidence type="ECO:0000256" key="7">
    <source>
        <dbReference type="ARBA" id="ARBA00022963"/>
    </source>
</evidence>
<dbReference type="Gene3D" id="2.102.10.10">
    <property type="entry name" value="Rieske [2Fe-2S] iron-sulphur domain"/>
    <property type="match status" value="1"/>
</dbReference>
<evidence type="ECO:0000256" key="5">
    <source>
        <dbReference type="ARBA" id="ARBA00022714"/>
    </source>
</evidence>
<evidence type="ECO:0000256" key="15">
    <source>
        <dbReference type="ARBA" id="ARBA00025729"/>
    </source>
</evidence>
<dbReference type="PROSITE" id="PS51296">
    <property type="entry name" value="RIESKE"/>
    <property type="match status" value="1"/>
</dbReference>
<dbReference type="EMBL" id="QZEY01000001">
    <property type="protein sequence ID" value="RJL35919.1"/>
    <property type="molecule type" value="Genomic_DNA"/>
</dbReference>
<keyword evidence="4" id="KW-0812">Transmembrane</keyword>
<keyword evidence="11" id="KW-0411">Iron-sulfur</keyword>
<dbReference type="Pfam" id="PF00355">
    <property type="entry name" value="Rieske"/>
    <property type="match status" value="1"/>
</dbReference>
<accession>A0A3A4BAH1</accession>
<dbReference type="Proteomes" id="UP000265768">
    <property type="component" value="Unassembled WGS sequence"/>
</dbReference>
<dbReference type="EC" id="1.14.19.21" evidence="16"/>
<evidence type="ECO:0000256" key="14">
    <source>
        <dbReference type="ARBA" id="ARBA00025712"/>
    </source>
</evidence>
<evidence type="ECO:0000256" key="18">
    <source>
        <dbReference type="ARBA" id="ARBA00046982"/>
    </source>
</evidence>
<comment type="caution">
    <text evidence="22">The sequence shown here is derived from an EMBL/GenBank/DDBJ whole genome shotgun (WGS) entry which is preliminary data.</text>
</comment>